<evidence type="ECO:0000313" key="2">
    <source>
        <dbReference type="Proteomes" id="UP000308038"/>
    </source>
</evidence>
<reference evidence="1 2" key="1">
    <citation type="submission" date="2019-04" db="EMBL/GenBank/DDBJ databases">
        <title>Microbes associate with the intestines of laboratory mice.</title>
        <authorList>
            <person name="Navarre W."/>
            <person name="Wong E."/>
            <person name="Huang K.C."/>
            <person name="Tropini C."/>
            <person name="Ng K."/>
            <person name="Yu B."/>
        </authorList>
    </citation>
    <scope>NUCLEOTIDE SEQUENCE [LARGE SCALE GENOMIC DNA]</scope>
    <source>
        <strain evidence="1 2">NM83_B4-11</strain>
    </source>
</reference>
<protein>
    <submittedName>
        <fullName evidence="1">Uncharacterized protein</fullName>
    </submittedName>
</protein>
<dbReference type="EMBL" id="SSTI01000009">
    <property type="protein sequence ID" value="THG39203.1"/>
    <property type="molecule type" value="Genomic_DNA"/>
</dbReference>
<sequence>MAYMAFDREGSVGQRAVSAAAGPASNPVTYPGADRSNRLSALEWSVVALARRDRPSSLREPSRMSLALGSLFGRQDNPRLADPRLEALRRTAVLAWHRGAKALSDAEKEAFTAAGFTPGQYRTLLASIGAARLNKGRYA</sequence>
<comment type="caution">
    <text evidence="1">The sequence shown here is derived from an EMBL/GenBank/DDBJ whole genome shotgun (WGS) entry which is preliminary data.</text>
</comment>
<organism evidence="1 2">
    <name type="scientific">Sphingomonas olei</name>
    <dbReference type="NCBI Taxonomy" id="1886787"/>
    <lineage>
        <taxon>Bacteria</taxon>
        <taxon>Pseudomonadati</taxon>
        <taxon>Pseudomonadota</taxon>
        <taxon>Alphaproteobacteria</taxon>
        <taxon>Sphingomonadales</taxon>
        <taxon>Sphingomonadaceae</taxon>
        <taxon>Sphingomonas</taxon>
    </lineage>
</organism>
<dbReference type="Proteomes" id="UP000308038">
    <property type="component" value="Unassembled WGS sequence"/>
</dbReference>
<name>A0ABY2QFK5_9SPHN</name>
<keyword evidence="2" id="KW-1185">Reference proteome</keyword>
<proteinExistence type="predicted"/>
<gene>
    <name evidence="1" type="ORF">E5988_13275</name>
</gene>
<dbReference type="RefSeq" id="WP_046406505.1">
    <property type="nucleotide sequence ID" value="NZ_SSTI01000009.1"/>
</dbReference>
<accession>A0ABY2QFK5</accession>
<evidence type="ECO:0000313" key="1">
    <source>
        <dbReference type="EMBL" id="THG39203.1"/>
    </source>
</evidence>